<keyword evidence="14" id="KW-1185">Reference proteome</keyword>
<evidence type="ECO:0000256" key="5">
    <source>
        <dbReference type="ARBA" id="ARBA00022737"/>
    </source>
</evidence>
<dbReference type="Proteomes" id="UP000011014">
    <property type="component" value="Unassembled WGS sequence"/>
</dbReference>
<protein>
    <recommendedName>
        <fullName evidence="11">Dynein axonemal light chain 1</fullName>
    </recommendedName>
</protein>
<accession>E4XVL7</accession>
<dbReference type="Pfam" id="PF12799">
    <property type="entry name" value="LRR_4"/>
    <property type="match status" value="1"/>
</dbReference>
<dbReference type="PROSITE" id="PS51450">
    <property type="entry name" value="LRR"/>
    <property type="match status" value="3"/>
</dbReference>
<evidence type="ECO:0000256" key="6">
    <source>
        <dbReference type="ARBA" id="ARBA00023017"/>
    </source>
</evidence>
<proteinExistence type="inferred from homology"/>
<dbReference type="GO" id="GO:0030286">
    <property type="term" value="C:dynein complex"/>
    <property type="evidence" value="ECO:0007669"/>
    <property type="project" value="UniProtKB-KW"/>
</dbReference>
<dbReference type="EMBL" id="FN655463">
    <property type="protein sequence ID" value="CBY39209.1"/>
    <property type="molecule type" value="Genomic_DNA"/>
</dbReference>
<evidence type="ECO:0000313" key="13">
    <source>
        <dbReference type="EMBL" id="CBY39209.1"/>
    </source>
</evidence>
<evidence type="ECO:0000256" key="11">
    <source>
        <dbReference type="ARBA" id="ARBA00049760"/>
    </source>
</evidence>
<keyword evidence="2" id="KW-0963">Cytoplasm</keyword>
<keyword evidence="8" id="KW-0206">Cytoskeleton</keyword>
<keyword evidence="3" id="KW-0433">Leucine-rich repeat</keyword>
<sequence>MSKGTSCKDALKKWSETNGTPSAEAEEIKLICELPCIDKMDTSLLTLANCVQLSLSSNAIDKIANLNGLKKLKILVLSRNNIKNLNGLDAVGDTLEQLWISNNNIEKLKGVHVLKKLKVLYIANNGVKDWAEFTKLADLQELEDLSFYGNPIHEQLMASGEWVQKASAALPQIKKLDSAAVIRD</sequence>
<dbReference type="SMART" id="SM00365">
    <property type="entry name" value="LRR_SD22"/>
    <property type="match status" value="5"/>
</dbReference>
<keyword evidence="6" id="KW-0243">Dynein</keyword>
<evidence type="ECO:0000256" key="2">
    <source>
        <dbReference type="ARBA" id="ARBA00022490"/>
    </source>
</evidence>
<dbReference type="AlphaFoldDB" id="E4XVL7"/>
<evidence type="ECO:0000256" key="10">
    <source>
        <dbReference type="ARBA" id="ARBA00049659"/>
    </source>
</evidence>
<dbReference type="InterPro" id="IPR001611">
    <property type="entry name" value="Leu-rich_rpt"/>
</dbReference>
<evidence type="ECO:0000256" key="9">
    <source>
        <dbReference type="ARBA" id="ARBA00023273"/>
    </source>
</evidence>
<reference evidence="12" key="1">
    <citation type="journal article" date="2010" name="Science">
        <title>Plasticity of animal genome architecture unmasked by rapid evolution of a pelagic tunicate.</title>
        <authorList>
            <person name="Denoeud F."/>
            <person name="Henriet S."/>
            <person name="Mungpakdee S."/>
            <person name="Aury J.M."/>
            <person name="Da Silva C."/>
            <person name="Brinkmann H."/>
            <person name="Mikhaleva J."/>
            <person name="Olsen L.C."/>
            <person name="Jubin C."/>
            <person name="Canestro C."/>
            <person name="Bouquet J.M."/>
            <person name="Danks G."/>
            <person name="Poulain J."/>
            <person name="Campsteijn C."/>
            <person name="Adamski M."/>
            <person name="Cross I."/>
            <person name="Yadetie F."/>
            <person name="Muffato M."/>
            <person name="Louis A."/>
            <person name="Butcher S."/>
            <person name="Tsagkogeorga G."/>
            <person name="Konrad A."/>
            <person name="Singh S."/>
            <person name="Jensen M.F."/>
            <person name="Cong E.H."/>
            <person name="Eikeseth-Otteraa H."/>
            <person name="Noel B."/>
            <person name="Anthouard V."/>
            <person name="Porcel B.M."/>
            <person name="Kachouri-Lafond R."/>
            <person name="Nishino A."/>
            <person name="Ugolini M."/>
            <person name="Chourrout P."/>
            <person name="Nishida H."/>
            <person name="Aasland R."/>
            <person name="Huzurbazar S."/>
            <person name="Westhof E."/>
            <person name="Delsuc F."/>
            <person name="Lehrach H."/>
            <person name="Reinhardt R."/>
            <person name="Weissenbach J."/>
            <person name="Roy S.W."/>
            <person name="Artiguenave F."/>
            <person name="Postlethwait J.H."/>
            <person name="Manak J.R."/>
            <person name="Thompson E.M."/>
            <person name="Jaillon O."/>
            <person name="Du Pasquier L."/>
            <person name="Boudinot P."/>
            <person name="Liberles D.A."/>
            <person name="Volff J.N."/>
            <person name="Philippe H."/>
            <person name="Lenhard B."/>
            <person name="Roest Crollius H."/>
            <person name="Wincker P."/>
            <person name="Chourrout D."/>
        </authorList>
    </citation>
    <scope>NUCLEOTIDE SEQUENCE [LARGE SCALE GENOMIC DNA]</scope>
</reference>
<keyword evidence="9" id="KW-0966">Cell projection</keyword>
<keyword evidence="4" id="KW-0493">Microtubule</keyword>
<dbReference type="FunFam" id="3.80.10.10:FF:000049">
    <property type="entry name" value="Dynein light chain 1"/>
    <property type="match status" value="1"/>
</dbReference>
<dbReference type="SUPFAM" id="SSF52058">
    <property type="entry name" value="L domain-like"/>
    <property type="match status" value="1"/>
</dbReference>
<evidence type="ECO:0000313" key="12">
    <source>
        <dbReference type="EMBL" id="CBY13735.1"/>
    </source>
</evidence>
<name>E4XVL7_OIKDI</name>
<gene>
    <name evidence="12" type="ORF">GSOID_T00005549001</name>
    <name evidence="13" type="ORF">GSOID_T00019760001</name>
</gene>
<dbReference type="Proteomes" id="UP000001307">
    <property type="component" value="Unassembled WGS sequence"/>
</dbReference>
<dbReference type="FunCoup" id="E4XVL7">
    <property type="interactions" value="21"/>
</dbReference>
<keyword evidence="5" id="KW-0677">Repeat</keyword>
<dbReference type="GO" id="GO:0036158">
    <property type="term" value="P:outer dynein arm assembly"/>
    <property type="evidence" value="ECO:0007669"/>
    <property type="project" value="TreeGrafter"/>
</dbReference>
<dbReference type="GO" id="GO:0005930">
    <property type="term" value="C:axoneme"/>
    <property type="evidence" value="ECO:0007669"/>
    <property type="project" value="UniProtKB-SubCell"/>
</dbReference>
<evidence type="ECO:0000313" key="14">
    <source>
        <dbReference type="Proteomes" id="UP000001307"/>
    </source>
</evidence>
<dbReference type="InParanoid" id="E4XVL7"/>
<evidence type="ECO:0000256" key="1">
    <source>
        <dbReference type="ARBA" id="ARBA00004430"/>
    </source>
</evidence>
<comment type="subcellular location">
    <subcellularLocation>
        <location evidence="1">Cytoplasm</location>
        <location evidence="1">Cytoskeleton</location>
        <location evidence="1">Cilium axoneme</location>
    </subcellularLocation>
</comment>
<dbReference type="GO" id="GO:0045504">
    <property type="term" value="F:dynein heavy chain binding"/>
    <property type="evidence" value="ECO:0007669"/>
    <property type="project" value="TreeGrafter"/>
</dbReference>
<dbReference type="GO" id="GO:0043014">
    <property type="term" value="F:alpha-tubulin binding"/>
    <property type="evidence" value="ECO:0007669"/>
    <property type="project" value="TreeGrafter"/>
</dbReference>
<dbReference type="GO" id="GO:0005874">
    <property type="term" value="C:microtubule"/>
    <property type="evidence" value="ECO:0007669"/>
    <property type="project" value="UniProtKB-KW"/>
</dbReference>
<evidence type="ECO:0000256" key="3">
    <source>
        <dbReference type="ARBA" id="ARBA00022614"/>
    </source>
</evidence>
<evidence type="ECO:0000256" key="7">
    <source>
        <dbReference type="ARBA" id="ARBA00023175"/>
    </source>
</evidence>
<evidence type="ECO:0000256" key="8">
    <source>
        <dbReference type="ARBA" id="ARBA00023212"/>
    </source>
</evidence>
<dbReference type="Gene3D" id="3.80.10.10">
    <property type="entry name" value="Ribonuclease Inhibitor"/>
    <property type="match status" value="1"/>
</dbReference>
<dbReference type="OrthoDB" id="266138at2759"/>
<dbReference type="PANTHER" id="PTHR15454">
    <property type="entry name" value="NISCHARIN RELATED"/>
    <property type="match status" value="1"/>
</dbReference>
<dbReference type="PANTHER" id="PTHR15454:SF73">
    <property type="entry name" value="DYNEIN AXONEMAL LIGHT CHAIN 1"/>
    <property type="match status" value="1"/>
</dbReference>
<evidence type="ECO:0000256" key="4">
    <source>
        <dbReference type="ARBA" id="ARBA00022701"/>
    </source>
</evidence>
<keyword evidence="7" id="KW-0505">Motor protein</keyword>
<dbReference type="InterPro" id="IPR032675">
    <property type="entry name" value="LRR_dom_sf"/>
</dbReference>
<comment type="similarity">
    <text evidence="10">Belongs to the dynein light chain LC1-type family.</text>
</comment>
<dbReference type="EMBL" id="FN653214">
    <property type="protein sequence ID" value="CBY13735.1"/>
    <property type="molecule type" value="Genomic_DNA"/>
</dbReference>
<dbReference type="InterPro" id="IPR025875">
    <property type="entry name" value="Leu-rich_rpt_4"/>
</dbReference>
<organism evidence="12">
    <name type="scientific">Oikopleura dioica</name>
    <name type="common">Tunicate</name>
    <dbReference type="NCBI Taxonomy" id="34765"/>
    <lineage>
        <taxon>Eukaryota</taxon>
        <taxon>Metazoa</taxon>
        <taxon>Chordata</taxon>
        <taxon>Tunicata</taxon>
        <taxon>Appendicularia</taxon>
        <taxon>Copelata</taxon>
        <taxon>Oikopleuridae</taxon>
        <taxon>Oikopleura</taxon>
    </lineage>
</organism>